<keyword evidence="2" id="KW-0732">Signal</keyword>
<feature type="signal peptide" evidence="2">
    <location>
        <begin position="1"/>
        <end position="21"/>
    </location>
</feature>
<dbReference type="AlphaFoldDB" id="A0A1W6MTP3"/>
<evidence type="ECO:0000256" key="2">
    <source>
        <dbReference type="SAM" id="SignalP"/>
    </source>
</evidence>
<evidence type="ECO:0000313" key="4">
    <source>
        <dbReference type="Proteomes" id="UP000193978"/>
    </source>
</evidence>
<accession>A0A1W6MTP3</accession>
<dbReference type="KEGG" id="mbry:B1812_07445"/>
<dbReference type="EMBL" id="CP019948">
    <property type="protein sequence ID" value="ARN80935.1"/>
    <property type="molecule type" value="Genomic_DNA"/>
</dbReference>
<sequence length="355" mass="38171">MTFRSKSLHLFHLQPSRAALALGVTAALFLTGCGDTKDKPGEKAAAPQMPAAPTIATVGNDEIKAYELANEMRLAGVPLGKDKEKPDDQITKRFVRELVQRKYLVQKALAEKLDRDPGFLVEAQRQREQLLASLYLQRAVADTSLSGSRIEAYQADHPMMFAKRQVIEIEQIVFPLNASTKQIPEAAKDAKTLDQVLQLLKSHNVPFNRGESELGSGEMPPEAFDMMQKKAADNVFFTARGGSGVFFVVKEIKPQPLTGEPAAQLAKRMLLNEVAREKATEKPPADLKVRYEGDLERIMALPDVAPKAPPAAEASAAASEAPAATAASKTAPAAASPTPPAATSGDGKGKAPLKK</sequence>
<keyword evidence="4" id="KW-1185">Reference proteome</keyword>
<dbReference type="OrthoDB" id="8204527at2"/>
<dbReference type="InterPro" id="IPR027304">
    <property type="entry name" value="Trigger_fact/SurA_dom_sf"/>
</dbReference>
<dbReference type="RefSeq" id="WP_085771024.1">
    <property type="nucleotide sequence ID" value="NZ_AP027149.1"/>
</dbReference>
<evidence type="ECO:0008006" key="5">
    <source>
        <dbReference type="Google" id="ProtNLM"/>
    </source>
</evidence>
<proteinExistence type="predicted"/>
<protein>
    <recommendedName>
        <fullName evidence="5">Peptidyl-prolyl cis-trans isomerase, EpsD family</fullName>
    </recommendedName>
</protein>
<dbReference type="SUPFAM" id="SSF109998">
    <property type="entry name" value="Triger factor/SurA peptide-binding domain-like"/>
    <property type="match status" value="1"/>
</dbReference>
<evidence type="ECO:0000313" key="3">
    <source>
        <dbReference type="EMBL" id="ARN80935.1"/>
    </source>
</evidence>
<name>A0A1W6MTP3_9HYPH</name>
<reference evidence="3 4" key="1">
    <citation type="submission" date="2017-02" db="EMBL/GenBank/DDBJ databases">
        <authorList>
            <person name="Peterson S.W."/>
        </authorList>
    </citation>
    <scope>NUCLEOTIDE SEQUENCE [LARGE SCALE GENOMIC DNA]</scope>
    <source>
        <strain evidence="3 4">S285</strain>
    </source>
</reference>
<feature type="compositionally biased region" description="Low complexity" evidence="1">
    <location>
        <begin position="310"/>
        <end position="344"/>
    </location>
</feature>
<evidence type="ECO:0000256" key="1">
    <source>
        <dbReference type="SAM" id="MobiDB-lite"/>
    </source>
</evidence>
<dbReference type="PROSITE" id="PS51257">
    <property type="entry name" value="PROKAR_LIPOPROTEIN"/>
    <property type="match status" value="1"/>
</dbReference>
<gene>
    <name evidence="3" type="ORF">B1812_07445</name>
</gene>
<feature type="chain" id="PRO_5012596935" description="Peptidyl-prolyl cis-trans isomerase, EpsD family" evidence="2">
    <location>
        <begin position="22"/>
        <end position="355"/>
    </location>
</feature>
<dbReference type="Proteomes" id="UP000193978">
    <property type="component" value="Chromosome"/>
</dbReference>
<feature type="region of interest" description="Disordered" evidence="1">
    <location>
        <begin position="302"/>
        <end position="355"/>
    </location>
</feature>
<organism evidence="3 4">
    <name type="scientific">Methylocystis bryophila</name>
    <dbReference type="NCBI Taxonomy" id="655015"/>
    <lineage>
        <taxon>Bacteria</taxon>
        <taxon>Pseudomonadati</taxon>
        <taxon>Pseudomonadota</taxon>
        <taxon>Alphaproteobacteria</taxon>
        <taxon>Hyphomicrobiales</taxon>
        <taxon>Methylocystaceae</taxon>
        <taxon>Methylocystis</taxon>
    </lineage>
</organism>
<dbReference type="STRING" id="655015.B1812_07445"/>